<feature type="signal peptide" evidence="1">
    <location>
        <begin position="1"/>
        <end position="23"/>
    </location>
</feature>
<dbReference type="PROSITE" id="PS51257">
    <property type="entry name" value="PROKAR_LIPOPROTEIN"/>
    <property type="match status" value="1"/>
</dbReference>
<dbReference type="RefSeq" id="WP_200248527.1">
    <property type="nucleotide sequence ID" value="NZ_JAENHK010000010.1"/>
</dbReference>
<feature type="chain" id="PRO_5046384661" evidence="1">
    <location>
        <begin position="24"/>
        <end position="256"/>
    </location>
</feature>
<evidence type="ECO:0000256" key="1">
    <source>
        <dbReference type="SAM" id="SignalP"/>
    </source>
</evidence>
<organism evidence="2 3">
    <name type="scientific">Chryseobacterium paridis</name>
    <dbReference type="NCBI Taxonomy" id="2800328"/>
    <lineage>
        <taxon>Bacteria</taxon>
        <taxon>Pseudomonadati</taxon>
        <taxon>Bacteroidota</taxon>
        <taxon>Flavobacteriia</taxon>
        <taxon>Flavobacteriales</taxon>
        <taxon>Weeksellaceae</taxon>
        <taxon>Chryseobacterium group</taxon>
        <taxon>Chryseobacterium</taxon>
    </lineage>
</organism>
<dbReference type="Proteomes" id="UP000628669">
    <property type="component" value="Unassembled WGS sequence"/>
</dbReference>
<name>A0ABS1FZV8_9FLAO</name>
<keyword evidence="1" id="KW-0732">Signal</keyword>
<dbReference type="EMBL" id="JAENHK010000010">
    <property type="protein sequence ID" value="MBK1897976.1"/>
    <property type="molecule type" value="Genomic_DNA"/>
</dbReference>
<reference evidence="3" key="1">
    <citation type="submission" date="2021-01" db="EMBL/GenBank/DDBJ databases">
        <title>Genome public.</title>
        <authorList>
            <person name="Liu C."/>
            <person name="Sun Q."/>
        </authorList>
    </citation>
    <scope>NUCLEOTIDE SEQUENCE [LARGE SCALE GENOMIC DNA]</scope>
    <source>
        <strain evidence="3">YIM B02567</strain>
    </source>
</reference>
<evidence type="ECO:0000313" key="2">
    <source>
        <dbReference type="EMBL" id="MBK1897976.1"/>
    </source>
</evidence>
<gene>
    <name evidence="2" type="ORF">JHL15_19580</name>
</gene>
<comment type="caution">
    <text evidence="2">The sequence shown here is derived from an EMBL/GenBank/DDBJ whole genome shotgun (WGS) entry which is preliminary data.</text>
</comment>
<keyword evidence="3" id="KW-1185">Reference proteome</keyword>
<proteinExistence type="predicted"/>
<accession>A0ABS1FZV8</accession>
<protein>
    <submittedName>
        <fullName evidence="2">Uncharacterized protein</fullName>
    </submittedName>
</protein>
<evidence type="ECO:0000313" key="3">
    <source>
        <dbReference type="Proteomes" id="UP000628669"/>
    </source>
</evidence>
<sequence length="256" mass="28218">MKKLFNILAFVCLALFIVSCSNSDDTLGTSNETSSSLITNKKSNNLSYQNAVDLGKQHNLGLSDILKKLQENTNPSLSSKDVIRKAIEDKRTKEILNGEFQINFDVENPDLELLLAKTENKLLKNIYNETLNEINTSQSVPDFNRFCKNQIAFIDKNLEGDEKFMAQAFIEVSKNSFQYWAPKEIGGTGEGQEFLKYTSNTSKKVNWRNVIRNDGIGLGVAFIGNSIALAFGPMGGAAYIAGLAWGTISSSAFGGF</sequence>